<gene>
    <name evidence="10" type="ORF">ABQJ54_05550</name>
</gene>
<dbReference type="PANTHER" id="PTHR30572:SF4">
    <property type="entry name" value="ABC TRANSPORTER PERMEASE YTRF"/>
    <property type="match status" value="1"/>
</dbReference>
<reference evidence="10 11" key="1">
    <citation type="submission" date="2024-06" db="EMBL/GenBank/DDBJ databases">
        <authorList>
            <person name="Woo H."/>
        </authorList>
    </citation>
    <scope>NUCLEOTIDE SEQUENCE [LARGE SCALE GENOMIC DNA]</scope>
    <source>
        <strain evidence="10 11">Si-c</strain>
    </source>
</reference>
<feature type="transmembrane region" description="Helical" evidence="7">
    <location>
        <begin position="345"/>
        <end position="366"/>
    </location>
</feature>
<dbReference type="Pfam" id="PF02687">
    <property type="entry name" value="FtsX"/>
    <property type="match status" value="1"/>
</dbReference>
<keyword evidence="11" id="KW-1185">Reference proteome</keyword>
<comment type="similarity">
    <text evidence="6">Belongs to the ABC-4 integral membrane protein family.</text>
</comment>
<evidence type="ECO:0000256" key="1">
    <source>
        <dbReference type="ARBA" id="ARBA00004651"/>
    </source>
</evidence>
<name>A0ABV3QC09_9GAMM</name>
<dbReference type="InterPro" id="IPR003838">
    <property type="entry name" value="ABC3_permease_C"/>
</dbReference>
<evidence type="ECO:0000259" key="8">
    <source>
        <dbReference type="Pfam" id="PF02687"/>
    </source>
</evidence>
<evidence type="ECO:0000256" key="2">
    <source>
        <dbReference type="ARBA" id="ARBA00022475"/>
    </source>
</evidence>
<dbReference type="EMBL" id="JBFOHK010000001">
    <property type="protein sequence ID" value="MEW9571209.1"/>
    <property type="molecule type" value="Genomic_DNA"/>
</dbReference>
<keyword evidence="3 7" id="KW-0812">Transmembrane</keyword>
<evidence type="ECO:0000256" key="3">
    <source>
        <dbReference type="ARBA" id="ARBA00022692"/>
    </source>
</evidence>
<dbReference type="RefSeq" id="WP_367853269.1">
    <property type="nucleotide sequence ID" value="NZ_JBFOHK010000001.1"/>
</dbReference>
<dbReference type="InterPro" id="IPR025857">
    <property type="entry name" value="MacB_PCD"/>
</dbReference>
<comment type="caution">
    <text evidence="10">The sequence shown here is derived from an EMBL/GenBank/DDBJ whole genome shotgun (WGS) entry which is preliminary data.</text>
</comment>
<protein>
    <submittedName>
        <fullName evidence="10">ABC transporter permease</fullName>
    </submittedName>
</protein>
<keyword evidence="4 7" id="KW-1133">Transmembrane helix</keyword>
<feature type="domain" description="ABC3 transporter permease C-terminal" evidence="8">
    <location>
        <begin position="295"/>
        <end position="407"/>
    </location>
</feature>
<proteinExistence type="inferred from homology"/>
<dbReference type="Proteomes" id="UP001556220">
    <property type="component" value="Unassembled WGS sequence"/>
</dbReference>
<accession>A0ABV3QC09</accession>
<dbReference type="InterPro" id="IPR050250">
    <property type="entry name" value="Macrolide_Exporter_MacB"/>
</dbReference>
<sequence>MRLHPILAALRRHKTGVALIALQIALTLAIVCNAIFIIGQRIARMDRPTGVAEEGLIRISQQWLDAPAGDDAAAVEQLDAMQRTDLAVLRDLPDVQEVAASTSMPLQGMIWSGYLTLAPQSTGPDVQAAYYYGDEHLRSTLGLRLVAGRDFTADEIRHHAIRSTAVSPVVIVSQPVADALFPRGDALGKTIYQDGKPAAIVGIVQRLQTPTLSKWGGGWSYNSVLEPVRLDDATASYAVRAKPGRGQAAMREARKALLAVDPMRLMPDSWGIQPFSEIRAKVYRADRGMAMLMGAISLILLCVTAAGIVGLTSFWVGQRRKQIGVRRALGARKLDVLRHFLLENLFIAGIGATLGLLLAVGLNIWLMRHYALDRLPMAYVLVGMAAMLLLGQAAAYVPARRASRVPPVVATRSV</sequence>
<evidence type="ECO:0000256" key="5">
    <source>
        <dbReference type="ARBA" id="ARBA00023136"/>
    </source>
</evidence>
<evidence type="ECO:0000256" key="4">
    <source>
        <dbReference type="ARBA" id="ARBA00022989"/>
    </source>
</evidence>
<feature type="transmembrane region" description="Helical" evidence="7">
    <location>
        <begin position="289"/>
        <end position="316"/>
    </location>
</feature>
<evidence type="ECO:0000313" key="10">
    <source>
        <dbReference type="EMBL" id="MEW9571209.1"/>
    </source>
</evidence>
<evidence type="ECO:0000256" key="6">
    <source>
        <dbReference type="ARBA" id="ARBA00038076"/>
    </source>
</evidence>
<feature type="transmembrane region" description="Helical" evidence="7">
    <location>
        <begin position="378"/>
        <end position="397"/>
    </location>
</feature>
<dbReference type="Pfam" id="PF12704">
    <property type="entry name" value="MacB_PCD"/>
    <property type="match status" value="1"/>
</dbReference>
<organism evidence="10 11">
    <name type="scientific">Rhodanobacter lycopersici</name>
    <dbReference type="NCBI Taxonomy" id="3162487"/>
    <lineage>
        <taxon>Bacteria</taxon>
        <taxon>Pseudomonadati</taxon>
        <taxon>Pseudomonadota</taxon>
        <taxon>Gammaproteobacteria</taxon>
        <taxon>Lysobacterales</taxon>
        <taxon>Rhodanobacteraceae</taxon>
        <taxon>Rhodanobacter</taxon>
    </lineage>
</organism>
<keyword evidence="2" id="KW-1003">Cell membrane</keyword>
<evidence type="ECO:0000256" key="7">
    <source>
        <dbReference type="SAM" id="Phobius"/>
    </source>
</evidence>
<feature type="transmembrane region" description="Helical" evidence="7">
    <location>
        <begin position="20"/>
        <end position="39"/>
    </location>
</feature>
<keyword evidence="5 7" id="KW-0472">Membrane</keyword>
<evidence type="ECO:0000259" key="9">
    <source>
        <dbReference type="Pfam" id="PF12704"/>
    </source>
</evidence>
<dbReference type="PANTHER" id="PTHR30572">
    <property type="entry name" value="MEMBRANE COMPONENT OF TRANSPORTER-RELATED"/>
    <property type="match status" value="1"/>
</dbReference>
<comment type="subcellular location">
    <subcellularLocation>
        <location evidence="1">Cell membrane</location>
        <topology evidence="1">Multi-pass membrane protein</topology>
    </subcellularLocation>
</comment>
<evidence type="ECO:0000313" key="11">
    <source>
        <dbReference type="Proteomes" id="UP001556220"/>
    </source>
</evidence>
<feature type="domain" description="MacB-like periplasmic core" evidence="9">
    <location>
        <begin position="34"/>
        <end position="253"/>
    </location>
</feature>